<evidence type="ECO:0000313" key="1">
    <source>
        <dbReference type="EMBL" id="SDU35135.1"/>
    </source>
</evidence>
<dbReference type="EMBL" id="LT629780">
    <property type="protein sequence ID" value="SDU35135.1"/>
    <property type="molecule type" value="Genomic_DNA"/>
</dbReference>
<keyword evidence="2" id="KW-1185">Reference proteome</keyword>
<sequence length="32" mass="3622">MKILGLQLLMGDFLARSVRGLSCAPPFRFLDR</sequence>
<accession>A0A1H2HTQ2</accession>
<protein>
    <submittedName>
        <fullName evidence="1">Uncharacterized protein</fullName>
    </submittedName>
</protein>
<gene>
    <name evidence="1" type="ORF">SAMN05216580_2516</name>
</gene>
<dbReference type="AlphaFoldDB" id="A0A1H2HTQ2"/>
<dbReference type="Proteomes" id="UP000243063">
    <property type="component" value="Chromosome I"/>
</dbReference>
<dbReference type="STRING" id="1245526.SAMN05216580_2516"/>
<organism evidence="1 2">
    <name type="scientific">Geopseudomonas guangdongensis</name>
    <dbReference type="NCBI Taxonomy" id="1245526"/>
    <lineage>
        <taxon>Bacteria</taxon>
        <taxon>Pseudomonadati</taxon>
        <taxon>Pseudomonadota</taxon>
        <taxon>Gammaproteobacteria</taxon>
        <taxon>Pseudomonadales</taxon>
        <taxon>Pseudomonadaceae</taxon>
        <taxon>Geopseudomonas</taxon>
    </lineage>
</organism>
<proteinExistence type="predicted"/>
<evidence type="ECO:0000313" key="2">
    <source>
        <dbReference type="Proteomes" id="UP000243063"/>
    </source>
</evidence>
<reference evidence="2" key="1">
    <citation type="submission" date="2016-10" db="EMBL/GenBank/DDBJ databases">
        <authorList>
            <person name="Varghese N."/>
            <person name="Submissions S."/>
        </authorList>
    </citation>
    <scope>NUCLEOTIDE SEQUENCE [LARGE SCALE GENOMIC DNA]</scope>
    <source>
        <strain evidence="2">CCTCC 2012022</strain>
    </source>
</reference>
<name>A0A1H2HTQ2_9GAMM</name>